<sequence>MRDVYIGNIQFHVQKHHELAKEDSLTFEMKTFVRNTMSLQFIELQVPEDCSANRKAMQEMILSDYGIVVLCSKSREKEDSLTFEMKTFVRSLRYLFSAFTLPITALVLTPEFSVLKNGESISRCSPIEHIFAIIKQSPGYDNHCDDNVDYLEKFSVGDDCEEDTYAGSGDVPSDSMDLDEMYEPHLDVIMDADDFEISSITRQATQPPAQKHCSNMDFIPRGAKRRENQDIAIDATVTATLSAYTIAKQGLPLTSQFPLMMLTLRTGTRVGTAHYEATTAKRMIKNFAEHPEYDLLKYVIDNDLPFSILMDGSPSSRGTKWMSFMIRTITPSFKPYTFHLLLSEMARETGETITNVLLSHLEKRSLWVEAPGLAMSPHDHAMKRLVAITADGANTMIGHTDGVFGRVRKYIREQTQASPFPRSDLLLSV</sequence>
<organism evidence="1 2">
    <name type="scientific">Strongylus vulgaris</name>
    <name type="common">Blood worm</name>
    <dbReference type="NCBI Taxonomy" id="40348"/>
    <lineage>
        <taxon>Eukaryota</taxon>
        <taxon>Metazoa</taxon>
        <taxon>Ecdysozoa</taxon>
        <taxon>Nematoda</taxon>
        <taxon>Chromadorea</taxon>
        <taxon>Rhabditida</taxon>
        <taxon>Rhabditina</taxon>
        <taxon>Rhabditomorpha</taxon>
        <taxon>Strongyloidea</taxon>
        <taxon>Strongylidae</taxon>
        <taxon>Strongylus</taxon>
    </lineage>
</organism>
<dbReference type="EMBL" id="UYYB01102097">
    <property type="protein sequence ID" value="VDM78476.1"/>
    <property type="molecule type" value="Genomic_DNA"/>
</dbReference>
<dbReference type="PANTHER" id="PTHR46880:SF5">
    <property type="entry name" value="DUF4371 DOMAIN-CONTAINING PROTEIN"/>
    <property type="match status" value="1"/>
</dbReference>
<proteinExistence type="predicted"/>
<name>A0A3P7J5M1_STRVU</name>
<dbReference type="Proteomes" id="UP000270094">
    <property type="component" value="Unassembled WGS sequence"/>
</dbReference>
<dbReference type="AlphaFoldDB" id="A0A3P7J5M1"/>
<keyword evidence="2" id="KW-1185">Reference proteome</keyword>
<accession>A0A3P7J5M1</accession>
<dbReference type="PANTHER" id="PTHR46880">
    <property type="entry name" value="RAS-ASSOCIATING DOMAIN-CONTAINING PROTEIN"/>
    <property type="match status" value="1"/>
</dbReference>
<evidence type="ECO:0000313" key="2">
    <source>
        <dbReference type="Proteomes" id="UP000270094"/>
    </source>
</evidence>
<evidence type="ECO:0000313" key="1">
    <source>
        <dbReference type="EMBL" id="VDM78476.1"/>
    </source>
</evidence>
<reference evidence="1 2" key="1">
    <citation type="submission" date="2018-11" db="EMBL/GenBank/DDBJ databases">
        <authorList>
            <consortium name="Pathogen Informatics"/>
        </authorList>
    </citation>
    <scope>NUCLEOTIDE SEQUENCE [LARGE SCALE GENOMIC DNA]</scope>
</reference>
<dbReference type="OrthoDB" id="5809221at2759"/>
<gene>
    <name evidence="1" type="ORF">SVUK_LOCUS13474</name>
</gene>
<protein>
    <submittedName>
        <fullName evidence="1">Uncharacterized protein</fullName>
    </submittedName>
</protein>